<dbReference type="UniPathway" id="UPA00109">
    <property type="reaction ID" value="UER00180"/>
</dbReference>
<dbReference type="GO" id="GO:0005536">
    <property type="term" value="F:D-glucose binding"/>
    <property type="evidence" value="ECO:0007669"/>
    <property type="project" value="InterPro"/>
</dbReference>
<evidence type="ECO:0000256" key="5">
    <source>
        <dbReference type="ARBA" id="ARBA00022840"/>
    </source>
</evidence>
<gene>
    <name evidence="10" type="ORF">H072_9553</name>
</gene>
<evidence type="ECO:0000256" key="4">
    <source>
        <dbReference type="ARBA" id="ARBA00022777"/>
    </source>
</evidence>
<dbReference type="PRINTS" id="PR00475">
    <property type="entry name" value="HEXOKINASE"/>
</dbReference>
<reference evidence="11" key="2">
    <citation type="submission" date="2013-04" db="EMBL/GenBank/DDBJ databases">
        <title>Genomic mechanisms accounting for the adaptation to parasitism in nematode-trapping fungi.</title>
        <authorList>
            <person name="Ahren D.G."/>
        </authorList>
    </citation>
    <scope>NUCLEOTIDE SEQUENCE [LARGE SCALE GENOMIC DNA]</scope>
    <source>
        <strain evidence="11">CBS 200.50</strain>
    </source>
</reference>
<sequence length="584" mass="63896">MAPGLDMDQVKATLERELPLGLSTSTMLQISSKLTAAYEEGLQKSTASMLASHIYHLPSGYEKGYFLSVDLGGSTLRVALVQLVGHKDAVRRGGALTVDQPKPMSIVEIKTWGGVQIEHLKTLTGDAFFDWIAVRIREVVVNKFGTKQTPILPLGLSWSFPIESTSIDSGKLQGMGKGFRVAEGLLGTDLKAHFMNAFSRQDLNISLEAIINDSLAALLSHAYVSPATRCALILGTGTNAAVSLPLSMLPNSKLHSNQPAEAREVLMNTELSMYGKDIYPVTKWDDELDAAMPRPGFQPLEYLIGGGYMGEIGRRLIVELRSQGLFQNMPTIWEKPYTLPTEVLANMEELRDENIPDNYNKISSTLPDLDLPVEDAMTLRKIADHISTRAANYCAIALHAMIKLRERGGESPSSHPEKNIVPIAFVGSVMEKYPRLLARSQQALDKLTEWTPESKDDQLRIVLEFAPESAIFGAAVSVAAALEKKLLNASSSGVAAPTSLPHTERSSNASTLLQPGSGMEEENKSLDSMMTNQKGAGEPQASEQPFGGAEEAGTSSPRKQPFWLRLKTFFHDIFHKMFSKKRQA</sequence>
<dbReference type="STRING" id="1284197.S8A2H3"/>
<keyword evidence="6" id="KW-0324">Glycolysis</keyword>
<dbReference type="GO" id="GO:0019158">
    <property type="term" value="F:mannokinase activity"/>
    <property type="evidence" value="ECO:0007669"/>
    <property type="project" value="TreeGrafter"/>
</dbReference>
<feature type="domain" description="Hexokinase C-terminal" evidence="9">
    <location>
        <begin position="230"/>
        <end position="479"/>
    </location>
</feature>
<dbReference type="GO" id="GO:0001678">
    <property type="term" value="P:intracellular glucose homeostasis"/>
    <property type="evidence" value="ECO:0007669"/>
    <property type="project" value="InterPro"/>
</dbReference>
<proteinExistence type="inferred from homology"/>
<dbReference type="PANTHER" id="PTHR19443">
    <property type="entry name" value="HEXOKINASE"/>
    <property type="match status" value="1"/>
</dbReference>
<dbReference type="InterPro" id="IPR043129">
    <property type="entry name" value="ATPase_NBD"/>
</dbReference>
<dbReference type="EMBL" id="AQGS01000814">
    <property type="protein sequence ID" value="EPS36919.1"/>
    <property type="molecule type" value="Genomic_DNA"/>
</dbReference>
<evidence type="ECO:0000259" key="9">
    <source>
        <dbReference type="Pfam" id="PF03727"/>
    </source>
</evidence>
<dbReference type="InterPro" id="IPR022673">
    <property type="entry name" value="Hexokinase_C"/>
</dbReference>
<evidence type="ECO:0000256" key="1">
    <source>
        <dbReference type="ARBA" id="ARBA00009225"/>
    </source>
</evidence>
<name>S8A2H3_DACHA</name>
<dbReference type="Pfam" id="PF03727">
    <property type="entry name" value="Hexokinase_2"/>
    <property type="match status" value="1"/>
</dbReference>
<dbReference type="InterPro" id="IPR022672">
    <property type="entry name" value="Hexokinase_N"/>
</dbReference>
<dbReference type="PANTHER" id="PTHR19443:SF24">
    <property type="entry name" value="PHOSPHOTRANSFERASE"/>
    <property type="match status" value="1"/>
</dbReference>
<keyword evidence="11" id="KW-1185">Reference proteome</keyword>
<dbReference type="GO" id="GO:0006013">
    <property type="term" value="P:mannose metabolic process"/>
    <property type="evidence" value="ECO:0007669"/>
    <property type="project" value="TreeGrafter"/>
</dbReference>
<evidence type="ECO:0000313" key="10">
    <source>
        <dbReference type="EMBL" id="EPS36919.1"/>
    </source>
</evidence>
<evidence type="ECO:0000313" key="11">
    <source>
        <dbReference type="Proteomes" id="UP000015100"/>
    </source>
</evidence>
<dbReference type="CDD" id="cd24000">
    <property type="entry name" value="ASKHA_NBD_HK"/>
    <property type="match status" value="1"/>
</dbReference>
<evidence type="ECO:0000256" key="7">
    <source>
        <dbReference type="SAM" id="MobiDB-lite"/>
    </source>
</evidence>
<dbReference type="GO" id="GO:0008865">
    <property type="term" value="F:fructokinase activity"/>
    <property type="evidence" value="ECO:0007669"/>
    <property type="project" value="TreeGrafter"/>
</dbReference>
<dbReference type="EC" id="2.7.1.-" evidence="6"/>
<dbReference type="eggNOG" id="KOG1369">
    <property type="taxonomic scope" value="Eukaryota"/>
</dbReference>
<comment type="similarity">
    <text evidence="1 6">Belongs to the hexokinase family.</text>
</comment>
<feature type="region of interest" description="Disordered" evidence="7">
    <location>
        <begin position="492"/>
        <end position="559"/>
    </location>
</feature>
<dbReference type="Proteomes" id="UP000015100">
    <property type="component" value="Unassembled WGS sequence"/>
</dbReference>
<dbReference type="Gene3D" id="3.40.367.20">
    <property type="match status" value="1"/>
</dbReference>
<dbReference type="GO" id="GO:0006096">
    <property type="term" value="P:glycolytic process"/>
    <property type="evidence" value="ECO:0007669"/>
    <property type="project" value="UniProtKB-UniPathway"/>
</dbReference>
<dbReference type="OMA" id="PDFQPFE"/>
<keyword evidence="4 6" id="KW-0418">Kinase</keyword>
<dbReference type="OrthoDB" id="419537at2759"/>
<evidence type="ECO:0000256" key="2">
    <source>
        <dbReference type="ARBA" id="ARBA00022679"/>
    </source>
</evidence>
<evidence type="ECO:0000256" key="6">
    <source>
        <dbReference type="RuleBase" id="RU362007"/>
    </source>
</evidence>
<comment type="caution">
    <text evidence="10">The sequence shown here is derived from an EMBL/GenBank/DDBJ whole genome shotgun (WGS) entry which is preliminary data.</text>
</comment>
<reference evidence="10 11" key="1">
    <citation type="journal article" date="2013" name="PLoS Genet.">
        <title>Genomic mechanisms accounting for the adaptation to parasitism in nematode-trapping fungi.</title>
        <authorList>
            <person name="Meerupati T."/>
            <person name="Andersson K.M."/>
            <person name="Friman E."/>
            <person name="Kumar D."/>
            <person name="Tunlid A."/>
            <person name="Ahren D."/>
        </authorList>
    </citation>
    <scope>NUCLEOTIDE SEQUENCE [LARGE SCALE GENOMIC DNA]</scope>
    <source>
        <strain evidence="10 11">CBS 200.50</strain>
    </source>
</reference>
<dbReference type="GO" id="GO:0005829">
    <property type="term" value="C:cytosol"/>
    <property type="evidence" value="ECO:0007669"/>
    <property type="project" value="TreeGrafter"/>
</dbReference>
<dbReference type="PROSITE" id="PS51748">
    <property type="entry name" value="HEXOKINASE_2"/>
    <property type="match status" value="1"/>
</dbReference>
<keyword evidence="2 6" id="KW-0808">Transferase</keyword>
<organism evidence="10 11">
    <name type="scientific">Dactylellina haptotyla (strain CBS 200.50)</name>
    <name type="common">Nematode-trapping fungus</name>
    <name type="synonym">Monacrosporium haptotylum</name>
    <dbReference type="NCBI Taxonomy" id="1284197"/>
    <lineage>
        <taxon>Eukaryota</taxon>
        <taxon>Fungi</taxon>
        <taxon>Dikarya</taxon>
        <taxon>Ascomycota</taxon>
        <taxon>Pezizomycotina</taxon>
        <taxon>Orbiliomycetes</taxon>
        <taxon>Orbiliales</taxon>
        <taxon>Orbiliaceae</taxon>
        <taxon>Dactylellina</taxon>
    </lineage>
</organism>
<dbReference type="Pfam" id="PF00349">
    <property type="entry name" value="Hexokinase_1"/>
    <property type="match status" value="1"/>
</dbReference>
<dbReference type="GO" id="GO:0006006">
    <property type="term" value="P:glucose metabolic process"/>
    <property type="evidence" value="ECO:0007669"/>
    <property type="project" value="TreeGrafter"/>
</dbReference>
<dbReference type="GO" id="GO:0004340">
    <property type="term" value="F:glucokinase activity"/>
    <property type="evidence" value="ECO:0007669"/>
    <property type="project" value="TreeGrafter"/>
</dbReference>
<feature type="domain" description="Hexokinase N-terminal" evidence="8">
    <location>
        <begin position="20"/>
        <end position="223"/>
    </location>
</feature>
<evidence type="ECO:0000256" key="3">
    <source>
        <dbReference type="ARBA" id="ARBA00022741"/>
    </source>
</evidence>
<accession>S8A2H3</accession>
<dbReference type="Gene3D" id="3.30.420.40">
    <property type="match status" value="1"/>
</dbReference>
<protein>
    <recommendedName>
        <fullName evidence="6">Phosphotransferase</fullName>
        <ecNumber evidence="6">2.7.1.-</ecNumber>
    </recommendedName>
</protein>
<dbReference type="SUPFAM" id="SSF53067">
    <property type="entry name" value="Actin-like ATPase domain"/>
    <property type="match status" value="2"/>
</dbReference>
<dbReference type="GO" id="GO:0005739">
    <property type="term" value="C:mitochondrion"/>
    <property type="evidence" value="ECO:0007669"/>
    <property type="project" value="TreeGrafter"/>
</dbReference>
<dbReference type="InterPro" id="IPR001312">
    <property type="entry name" value="Hexokinase"/>
</dbReference>
<evidence type="ECO:0000259" key="8">
    <source>
        <dbReference type="Pfam" id="PF00349"/>
    </source>
</evidence>
<dbReference type="GO" id="GO:0005524">
    <property type="term" value="F:ATP binding"/>
    <property type="evidence" value="ECO:0007669"/>
    <property type="project" value="UniProtKB-UniRule"/>
</dbReference>
<dbReference type="HOGENOM" id="CLU_014393_4_1_1"/>
<dbReference type="AlphaFoldDB" id="S8A2H3"/>
<keyword evidence="3 6" id="KW-0547">Nucleotide-binding</keyword>
<keyword evidence="5 6" id="KW-0067">ATP-binding</keyword>